<gene>
    <name evidence="1" type="ORF">S03H2_44096</name>
</gene>
<reference evidence="1" key="1">
    <citation type="journal article" date="2014" name="Front. Microbiol.">
        <title>High frequency of phylogenetically diverse reductive dehalogenase-homologous genes in deep subseafloor sedimentary metagenomes.</title>
        <authorList>
            <person name="Kawai M."/>
            <person name="Futagami T."/>
            <person name="Toyoda A."/>
            <person name="Takaki Y."/>
            <person name="Nishi S."/>
            <person name="Hori S."/>
            <person name="Arai W."/>
            <person name="Tsubouchi T."/>
            <person name="Morono Y."/>
            <person name="Uchiyama I."/>
            <person name="Ito T."/>
            <person name="Fujiyama A."/>
            <person name="Inagaki F."/>
            <person name="Takami H."/>
        </authorList>
    </citation>
    <scope>NUCLEOTIDE SEQUENCE</scope>
    <source>
        <strain evidence="1">Expedition CK06-06</strain>
    </source>
</reference>
<dbReference type="AlphaFoldDB" id="X1J0S6"/>
<feature type="non-terminal residue" evidence="1">
    <location>
        <position position="1"/>
    </location>
</feature>
<comment type="caution">
    <text evidence="1">The sequence shown here is derived from an EMBL/GenBank/DDBJ whole genome shotgun (WGS) entry which is preliminary data.</text>
</comment>
<organism evidence="1">
    <name type="scientific">marine sediment metagenome</name>
    <dbReference type="NCBI Taxonomy" id="412755"/>
    <lineage>
        <taxon>unclassified sequences</taxon>
        <taxon>metagenomes</taxon>
        <taxon>ecological metagenomes</taxon>
    </lineage>
</organism>
<sequence>GIGTDAIKALNQGTGPDLLPGKDLFFQPGLGEKEISTIHHQVGVLFCRQTFNDGCFPGQTAQRSTLSPTGLDLALHVPRSHDLEDGGLLSGIAPATP</sequence>
<name>X1J0S6_9ZZZZ</name>
<dbReference type="EMBL" id="BARU01027547">
    <property type="protein sequence ID" value="GAH75100.1"/>
    <property type="molecule type" value="Genomic_DNA"/>
</dbReference>
<protein>
    <submittedName>
        <fullName evidence="1">Uncharacterized protein</fullName>
    </submittedName>
</protein>
<proteinExistence type="predicted"/>
<evidence type="ECO:0000313" key="1">
    <source>
        <dbReference type="EMBL" id="GAH75100.1"/>
    </source>
</evidence>
<accession>X1J0S6</accession>